<dbReference type="InterPro" id="IPR002549">
    <property type="entry name" value="AI-2E-like"/>
</dbReference>
<evidence type="ECO:0000256" key="6">
    <source>
        <dbReference type="SAM" id="Phobius"/>
    </source>
</evidence>
<reference evidence="7" key="1">
    <citation type="submission" date="2022-12" db="EMBL/GenBank/DDBJ databases">
        <title>Polyphasic identification of a Novel Hot-Spring Cyanobacterium Ocullathermofonsia sinensis gen nov. sp. nov. and Genomic Insights on its Adaptations to the Thermal Habitat.</title>
        <authorList>
            <person name="Daroch M."/>
            <person name="Tang J."/>
            <person name="Jiang Y."/>
        </authorList>
    </citation>
    <scope>NUCLEOTIDE SEQUENCE</scope>
    <source>
        <strain evidence="7">PKUAC-SCTA174</strain>
    </source>
</reference>
<gene>
    <name evidence="7" type="ORF">OXH18_06560</name>
</gene>
<dbReference type="Pfam" id="PF01594">
    <property type="entry name" value="AI-2E_transport"/>
    <property type="match status" value="1"/>
</dbReference>
<accession>A0A9E8ZF21</accession>
<evidence type="ECO:0000256" key="2">
    <source>
        <dbReference type="ARBA" id="ARBA00009773"/>
    </source>
</evidence>
<feature type="transmembrane region" description="Helical" evidence="6">
    <location>
        <begin position="292"/>
        <end position="316"/>
    </location>
</feature>
<name>A0A9E8ZF21_9CYAN</name>
<evidence type="ECO:0000256" key="5">
    <source>
        <dbReference type="ARBA" id="ARBA00023136"/>
    </source>
</evidence>
<dbReference type="GO" id="GO:0016020">
    <property type="term" value="C:membrane"/>
    <property type="evidence" value="ECO:0007669"/>
    <property type="project" value="UniProtKB-SubCell"/>
</dbReference>
<evidence type="ECO:0000256" key="1">
    <source>
        <dbReference type="ARBA" id="ARBA00004141"/>
    </source>
</evidence>
<feature type="transmembrane region" description="Helical" evidence="6">
    <location>
        <begin position="25"/>
        <end position="43"/>
    </location>
</feature>
<keyword evidence="5 6" id="KW-0472">Membrane</keyword>
<sequence length="340" mass="38493">MKLSQWIGLLIFVIALYVLWQIRQILLLVFTAIVLATALNQLVERFERSRLRRPWSVFLSIGILLCFLVLFFWLIVPPFIEQFQQLVDLFPAALVQIQNGLEWLENTILGEYLPDIPDTNSLIRQLQPLSRQVLQQSLDVFSTSVTALLQFLLVLVLILMFLSNPKAYRQGLVRLFPSFYRRRANEILDRCQIAIASWSAGALIEMGFIAVFSAVGLWLLQVPLVLAHALLAGLLNFIPNIGPTLSVFLPMTVALLDAPWKAIAVLILYIVIQQVESYWLTPTIMAKQVALLPAITLISQLVFASMFGALGLVMAIPLTVVAKTWIEEVLLTDVMDHWER</sequence>
<comment type="similarity">
    <text evidence="2">Belongs to the autoinducer-2 exporter (AI-2E) (TC 2.A.86) family.</text>
</comment>
<evidence type="ECO:0000313" key="8">
    <source>
        <dbReference type="Proteomes" id="UP001163152"/>
    </source>
</evidence>
<feature type="transmembrane region" description="Helical" evidence="6">
    <location>
        <begin position="245"/>
        <end position="272"/>
    </location>
</feature>
<dbReference type="EMBL" id="CP113797">
    <property type="protein sequence ID" value="WAL61641.1"/>
    <property type="molecule type" value="Genomic_DNA"/>
</dbReference>
<keyword evidence="3 6" id="KW-0812">Transmembrane</keyword>
<dbReference type="AlphaFoldDB" id="A0A9E8ZF21"/>
<dbReference type="RefSeq" id="WP_268611657.1">
    <property type="nucleotide sequence ID" value="NZ_CP113797.1"/>
</dbReference>
<dbReference type="PANTHER" id="PTHR21716">
    <property type="entry name" value="TRANSMEMBRANE PROTEIN"/>
    <property type="match status" value="1"/>
</dbReference>
<proteinExistence type="inferred from homology"/>
<dbReference type="Proteomes" id="UP001163152">
    <property type="component" value="Chromosome"/>
</dbReference>
<comment type="subcellular location">
    <subcellularLocation>
        <location evidence="1">Membrane</location>
        <topology evidence="1">Multi-pass membrane protein</topology>
    </subcellularLocation>
</comment>
<evidence type="ECO:0000313" key="7">
    <source>
        <dbReference type="EMBL" id="WAL61641.1"/>
    </source>
</evidence>
<dbReference type="KEGG" id="tsin:OXH18_06560"/>
<organism evidence="7 8">
    <name type="scientific">Thermocoleostomius sinensis A174</name>
    <dbReference type="NCBI Taxonomy" id="2016057"/>
    <lineage>
        <taxon>Bacteria</taxon>
        <taxon>Bacillati</taxon>
        <taxon>Cyanobacteriota</taxon>
        <taxon>Cyanophyceae</taxon>
        <taxon>Oculatellales</taxon>
        <taxon>Oculatellaceae</taxon>
        <taxon>Thermocoleostomius</taxon>
    </lineage>
</organism>
<feature type="transmembrane region" description="Helical" evidence="6">
    <location>
        <begin position="140"/>
        <end position="162"/>
    </location>
</feature>
<dbReference type="GO" id="GO:0055085">
    <property type="term" value="P:transmembrane transport"/>
    <property type="evidence" value="ECO:0007669"/>
    <property type="project" value="TreeGrafter"/>
</dbReference>
<dbReference type="PANTHER" id="PTHR21716:SF62">
    <property type="entry name" value="TRANSPORT PROTEIN YDBI-RELATED"/>
    <property type="match status" value="1"/>
</dbReference>
<evidence type="ECO:0000256" key="3">
    <source>
        <dbReference type="ARBA" id="ARBA00022692"/>
    </source>
</evidence>
<protein>
    <submittedName>
        <fullName evidence="7">AI-2E family transporter</fullName>
    </submittedName>
</protein>
<feature type="transmembrane region" description="Helical" evidence="6">
    <location>
        <begin position="191"/>
        <end position="212"/>
    </location>
</feature>
<keyword evidence="8" id="KW-1185">Reference proteome</keyword>
<keyword evidence="4 6" id="KW-1133">Transmembrane helix</keyword>
<evidence type="ECO:0000256" key="4">
    <source>
        <dbReference type="ARBA" id="ARBA00022989"/>
    </source>
</evidence>
<feature type="transmembrane region" description="Helical" evidence="6">
    <location>
        <begin position="55"/>
        <end position="76"/>
    </location>
</feature>